<reference evidence="1" key="1">
    <citation type="submission" date="2018-05" db="EMBL/GenBank/DDBJ databases">
        <authorList>
            <person name="Lanie J.A."/>
            <person name="Ng W.-L."/>
            <person name="Kazmierczak K.M."/>
            <person name="Andrzejewski T.M."/>
            <person name="Davidsen T.M."/>
            <person name="Wayne K.J."/>
            <person name="Tettelin H."/>
            <person name="Glass J.I."/>
            <person name="Rusch D."/>
            <person name="Podicherti R."/>
            <person name="Tsui H.-C.T."/>
            <person name="Winkler M.E."/>
        </authorList>
    </citation>
    <scope>NUCLEOTIDE SEQUENCE</scope>
</reference>
<sequence>MENQSSADSRCKFIPDFLIAIENLDQ</sequence>
<evidence type="ECO:0000313" key="1">
    <source>
        <dbReference type="EMBL" id="SUZ50292.1"/>
    </source>
</evidence>
<protein>
    <submittedName>
        <fullName evidence="1">Uncharacterized protein</fullName>
    </submittedName>
</protein>
<organism evidence="1">
    <name type="scientific">marine metagenome</name>
    <dbReference type="NCBI Taxonomy" id="408172"/>
    <lineage>
        <taxon>unclassified sequences</taxon>
        <taxon>metagenomes</taxon>
        <taxon>ecological metagenomes</taxon>
    </lineage>
</organism>
<accession>A0A381N6R1</accession>
<dbReference type="AlphaFoldDB" id="A0A381N6R1"/>
<proteinExistence type="predicted"/>
<name>A0A381N6R1_9ZZZZ</name>
<gene>
    <name evidence="1" type="ORF">METZ01_LOCUS3146</name>
</gene>
<dbReference type="EMBL" id="UINC01000163">
    <property type="protein sequence ID" value="SUZ50292.1"/>
    <property type="molecule type" value="Genomic_DNA"/>
</dbReference>